<comment type="similarity">
    <text evidence="1">Belongs to the CutC family.</text>
</comment>
<dbReference type="EMBL" id="BAER01000126">
    <property type="protein sequence ID" value="GAC35066.1"/>
    <property type="molecule type" value="Genomic_DNA"/>
</dbReference>
<gene>
    <name evidence="3" type="primary">cutC</name>
    <name evidence="3" type="ORF">GPLA_4187</name>
</gene>
<reference evidence="4" key="1">
    <citation type="journal article" date="2014" name="Environ. Microbiol.">
        <title>Comparative genomics of the marine bacterial genus Glaciecola reveals the high degree of genomic diversity and genomic characteristic for cold adaptation.</title>
        <authorList>
            <person name="Qin Q.L."/>
            <person name="Xie B.B."/>
            <person name="Yu Y."/>
            <person name="Shu Y.L."/>
            <person name="Rong J.C."/>
            <person name="Zhang Y.J."/>
            <person name="Zhao D.L."/>
            <person name="Chen X.L."/>
            <person name="Zhang X.Y."/>
            <person name="Chen B."/>
            <person name="Zhou B.C."/>
            <person name="Zhang Y.Z."/>
        </authorList>
    </citation>
    <scope>NUCLEOTIDE SEQUENCE [LARGE SCALE GENOMIC DNA]</scope>
    <source>
        <strain evidence="4">LMG 21857</strain>
    </source>
</reference>
<keyword evidence="4" id="KW-1185">Reference proteome</keyword>
<organism evidence="3 4">
    <name type="scientific">Paraglaciecola polaris LMG 21857</name>
    <dbReference type="NCBI Taxonomy" id="1129793"/>
    <lineage>
        <taxon>Bacteria</taxon>
        <taxon>Pseudomonadati</taxon>
        <taxon>Pseudomonadota</taxon>
        <taxon>Gammaproteobacteria</taxon>
        <taxon>Alteromonadales</taxon>
        <taxon>Alteromonadaceae</taxon>
        <taxon>Paraglaciecola</taxon>
    </lineage>
</organism>
<comment type="caution">
    <text evidence="3">The sequence shown here is derived from an EMBL/GenBank/DDBJ whole genome shotgun (WGS) entry which is preliminary data.</text>
</comment>
<dbReference type="SUPFAM" id="SSF110395">
    <property type="entry name" value="CutC-like"/>
    <property type="match status" value="1"/>
</dbReference>
<dbReference type="PANTHER" id="PTHR12598:SF0">
    <property type="entry name" value="COPPER HOMEOSTASIS PROTEIN CUTC HOMOLOG"/>
    <property type="match status" value="1"/>
</dbReference>
<evidence type="ECO:0000313" key="3">
    <source>
        <dbReference type="EMBL" id="GAC35066.1"/>
    </source>
</evidence>
<evidence type="ECO:0000256" key="2">
    <source>
        <dbReference type="ARBA" id="ARBA00019014"/>
    </source>
</evidence>
<evidence type="ECO:0000313" key="4">
    <source>
        <dbReference type="Proteomes" id="UP000006322"/>
    </source>
</evidence>
<dbReference type="Pfam" id="PF03932">
    <property type="entry name" value="CutC"/>
    <property type="match status" value="1"/>
</dbReference>
<dbReference type="GO" id="GO:0005507">
    <property type="term" value="F:copper ion binding"/>
    <property type="evidence" value="ECO:0007669"/>
    <property type="project" value="TreeGrafter"/>
</dbReference>
<dbReference type="Gene3D" id="3.20.20.380">
    <property type="entry name" value="Copper homeostasis (CutC) domain"/>
    <property type="match status" value="1"/>
</dbReference>
<evidence type="ECO:0000256" key="1">
    <source>
        <dbReference type="ARBA" id="ARBA00007768"/>
    </source>
</evidence>
<name>K6ZGA3_9ALTE</name>
<dbReference type="AlphaFoldDB" id="K6ZGA3"/>
<accession>K6ZGA3</accession>
<dbReference type="STRING" id="1129793.GPLA_4187"/>
<dbReference type="InterPro" id="IPR005627">
    <property type="entry name" value="CutC-like"/>
</dbReference>
<protein>
    <recommendedName>
        <fullName evidence="2">Copper homeostasis protein cutC homolog</fullName>
    </recommendedName>
</protein>
<sequence>MVEIEICLGCDDSAHIAQQVKAAYSGGATRVELCSSMEHEGLTPSTDALHKAKIAAPEGLLLLAMIRPRAGDFCYSMGEIEQMKREITLASQAGMHGVVLGALTRANALDIPALEQLLAVASEAKLQVTFHRAFDALRTPVASIMALAELGVQRILSAGAPWGAESNAAQHVGSLQSYLDGANGCLELVIAGSVNATNATTIAGKLTSSVGYSFHAYSSVLSHGLVDESKVRQLYQAVNYA</sequence>
<dbReference type="PANTHER" id="PTHR12598">
    <property type="entry name" value="COPPER HOMEOSTASIS PROTEIN CUTC"/>
    <property type="match status" value="1"/>
</dbReference>
<dbReference type="Proteomes" id="UP000006322">
    <property type="component" value="Unassembled WGS sequence"/>
</dbReference>
<dbReference type="RefSeq" id="WP_007106830.1">
    <property type="nucleotide sequence ID" value="NZ_BAER01000126.1"/>
</dbReference>
<proteinExistence type="inferred from homology"/>
<dbReference type="InterPro" id="IPR036822">
    <property type="entry name" value="CutC-like_dom_sf"/>
</dbReference>
<dbReference type="OrthoDB" id="9815677at2"/>